<feature type="transmembrane region" description="Helical" evidence="1">
    <location>
        <begin position="105"/>
        <end position="125"/>
    </location>
</feature>
<keyword evidence="1" id="KW-0812">Transmembrane</keyword>
<accession>F0R4A0</accession>
<feature type="transmembrane region" description="Helical" evidence="1">
    <location>
        <begin position="61"/>
        <end position="84"/>
    </location>
</feature>
<protein>
    <recommendedName>
        <fullName evidence="4">Transmembrane protein</fullName>
    </recommendedName>
</protein>
<organism evidence="2 3">
    <name type="scientific">Phocaeicola salanitronis (strain DSM 18170 / JCM 13657 / CCUG 60908 / BL78)</name>
    <name type="common">Bacteroides salanitronis</name>
    <dbReference type="NCBI Taxonomy" id="667015"/>
    <lineage>
        <taxon>Bacteria</taxon>
        <taxon>Pseudomonadati</taxon>
        <taxon>Bacteroidota</taxon>
        <taxon>Bacteroidia</taxon>
        <taxon>Bacteroidales</taxon>
        <taxon>Bacteroidaceae</taxon>
        <taxon>Phocaeicola</taxon>
    </lineage>
</organism>
<dbReference type="Proteomes" id="UP000007486">
    <property type="component" value="Chromosome"/>
</dbReference>
<dbReference type="EMBL" id="CP002530">
    <property type="protein sequence ID" value="ADY37720.1"/>
    <property type="molecule type" value="Genomic_DNA"/>
</dbReference>
<proteinExistence type="predicted"/>
<evidence type="ECO:0008006" key="4">
    <source>
        <dbReference type="Google" id="ProtNLM"/>
    </source>
</evidence>
<keyword evidence="3" id="KW-1185">Reference proteome</keyword>
<sequence length="134" mass="16844">MKAIRLIKFFFDAMYYQFFIFNRDKFRLENPHERTVMLFCGLLFLPAIVFIYPLVKENFDYDLPFIFFILIYYIMYRFMSKYYIKKKKGIEIMREKPLLFGSQRFSCIMSWVIYPLWGILLYYMIKYKYWLNFI</sequence>
<evidence type="ECO:0000313" key="3">
    <source>
        <dbReference type="Proteomes" id="UP000007486"/>
    </source>
</evidence>
<gene>
    <name evidence="2" type="ordered locus">Bacsa_3193</name>
</gene>
<reference evidence="2 3" key="1">
    <citation type="journal article" date="2011" name="Stand. Genomic Sci.">
        <title>Complete genome sequence of Bacteroides salanitronis type strain (BL78).</title>
        <authorList>
            <person name="Gronow S."/>
            <person name="Held B."/>
            <person name="Lucas S."/>
            <person name="Lapidus A."/>
            <person name="Del Rio T.G."/>
            <person name="Nolan M."/>
            <person name="Tice H."/>
            <person name="Deshpande S."/>
            <person name="Cheng J.F."/>
            <person name="Pitluck S."/>
            <person name="Liolios K."/>
            <person name="Pagani I."/>
            <person name="Ivanova N."/>
            <person name="Mavromatis K."/>
            <person name="Pati A."/>
            <person name="Tapia R."/>
            <person name="Han C."/>
            <person name="Goodwin L."/>
            <person name="Chen A."/>
            <person name="Palaniappan K."/>
            <person name="Land M."/>
            <person name="Hauser L."/>
            <person name="Chang Y.J."/>
            <person name="Jeffries C.D."/>
            <person name="Brambilla E.M."/>
            <person name="Rohde M."/>
            <person name="Goker M."/>
            <person name="Detter J.C."/>
            <person name="Woyke T."/>
            <person name="Bristow J."/>
            <person name="Markowitz V."/>
            <person name="Hugenholtz P."/>
            <person name="Kyrpides N.C."/>
            <person name="Klenk H.P."/>
            <person name="Eisen J.A."/>
        </authorList>
    </citation>
    <scope>NUCLEOTIDE SEQUENCE [LARGE SCALE GENOMIC DNA]</scope>
    <source>
        <strain evidence="2 3">DSM 18170</strain>
    </source>
</reference>
<dbReference type="eggNOG" id="ENOG50315SM">
    <property type="taxonomic scope" value="Bacteria"/>
</dbReference>
<dbReference type="STRING" id="667015.Bacsa_3193"/>
<dbReference type="AlphaFoldDB" id="F0R4A0"/>
<feature type="transmembrane region" description="Helical" evidence="1">
    <location>
        <begin position="35"/>
        <end position="55"/>
    </location>
</feature>
<name>F0R4A0_PHOSB</name>
<keyword evidence="1" id="KW-0472">Membrane</keyword>
<evidence type="ECO:0000256" key="1">
    <source>
        <dbReference type="SAM" id="Phobius"/>
    </source>
</evidence>
<keyword evidence="1" id="KW-1133">Transmembrane helix</keyword>
<evidence type="ECO:0000313" key="2">
    <source>
        <dbReference type="EMBL" id="ADY37720.1"/>
    </source>
</evidence>
<dbReference type="KEGG" id="bsa:Bacsa_3193"/>
<dbReference type="HOGENOM" id="CLU_1936017_0_0_10"/>